<dbReference type="InterPro" id="IPR006140">
    <property type="entry name" value="D-isomer_DH_NAD-bd"/>
</dbReference>
<evidence type="ECO:0000256" key="9">
    <source>
        <dbReference type="RuleBase" id="RU363003"/>
    </source>
</evidence>
<dbReference type="EMBL" id="JBHRZO010000011">
    <property type="protein sequence ID" value="MFC3847489.1"/>
    <property type="molecule type" value="Genomic_DNA"/>
</dbReference>
<evidence type="ECO:0000256" key="1">
    <source>
        <dbReference type="ARBA" id="ARBA00003800"/>
    </source>
</evidence>
<accession>A0ABV7ZIK9</accession>
<keyword evidence="9" id="KW-0718">Serine biosynthesis</keyword>
<dbReference type="Gene3D" id="3.40.50.720">
    <property type="entry name" value="NAD(P)-binding Rossmann-like Domain"/>
    <property type="match status" value="2"/>
</dbReference>
<dbReference type="GO" id="GO:0004617">
    <property type="term" value="F:phosphoglycerate dehydrogenase activity"/>
    <property type="evidence" value="ECO:0007669"/>
    <property type="project" value="UniProtKB-EC"/>
</dbReference>
<dbReference type="PROSITE" id="PS00065">
    <property type="entry name" value="D_2_HYDROXYACID_DH_1"/>
    <property type="match status" value="1"/>
</dbReference>
<dbReference type="PROSITE" id="PS51671">
    <property type="entry name" value="ACT"/>
    <property type="match status" value="1"/>
</dbReference>
<dbReference type="NCBIfam" id="TIGR01327">
    <property type="entry name" value="PGDH"/>
    <property type="match status" value="1"/>
</dbReference>
<evidence type="ECO:0000256" key="6">
    <source>
        <dbReference type="ARBA" id="ARBA00023027"/>
    </source>
</evidence>
<dbReference type="InterPro" id="IPR006236">
    <property type="entry name" value="PGDH"/>
</dbReference>
<dbReference type="SUPFAM" id="SSF55021">
    <property type="entry name" value="ACT-like"/>
    <property type="match status" value="1"/>
</dbReference>
<dbReference type="Proteomes" id="UP001595783">
    <property type="component" value="Unassembled WGS sequence"/>
</dbReference>
<evidence type="ECO:0000256" key="8">
    <source>
        <dbReference type="ARBA" id="ARBA00048731"/>
    </source>
</evidence>
<dbReference type="Gene3D" id="3.30.70.260">
    <property type="match status" value="1"/>
</dbReference>
<dbReference type="PANTHER" id="PTHR42938">
    <property type="entry name" value="FORMATE DEHYDROGENASE 1"/>
    <property type="match status" value="1"/>
</dbReference>
<gene>
    <name evidence="11" type="primary">serA</name>
    <name evidence="11" type="ORF">ACFOPX_02915</name>
</gene>
<dbReference type="Pfam" id="PF02826">
    <property type="entry name" value="2-Hacid_dh_C"/>
    <property type="match status" value="1"/>
</dbReference>
<dbReference type="Pfam" id="PF00389">
    <property type="entry name" value="2-Hacid_dh"/>
    <property type="match status" value="1"/>
</dbReference>
<dbReference type="InterPro" id="IPR029752">
    <property type="entry name" value="D-isomer_DH_CS1"/>
</dbReference>
<dbReference type="SUPFAM" id="SSF51735">
    <property type="entry name" value="NAD(P)-binding Rossmann-fold domains"/>
    <property type="match status" value="1"/>
</dbReference>
<dbReference type="Gene3D" id="3.30.1330.90">
    <property type="entry name" value="D-3-phosphoglycerate dehydrogenase, domain 3"/>
    <property type="match status" value="1"/>
</dbReference>
<protein>
    <recommendedName>
        <fullName evidence="4 9">D-3-phosphoglycerate dehydrogenase</fullName>
        <ecNumber evidence="9">1.1.1.95</ecNumber>
    </recommendedName>
</protein>
<dbReference type="CDD" id="cd04902">
    <property type="entry name" value="ACT_3PGDH-xct"/>
    <property type="match status" value="1"/>
</dbReference>
<evidence type="ECO:0000256" key="5">
    <source>
        <dbReference type="ARBA" id="ARBA00023002"/>
    </source>
</evidence>
<dbReference type="InterPro" id="IPR006139">
    <property type="entry name" value="D-isomer_2_OHA_DH_cat_dom"/>
</dbReference>
<comment type="caution">
    <text evidence="11">The sequence shown here is derived from an EMBL/GenBank/DDBJ whole genome shotgun (WGS) entry which is preliminary data.</text>
</comment>
<evidence type="ECO:0000313" key="11">
    <source>
        <dbReference type="EMBL" id="MFC3847489.1"/>
    </source>
</evidence>
<proteinExistence type="inferred from homology"/>
<evidence type="ECO:0000256" key="2">
    <source>
        <dbReference type="ARBA" id="ARBA00005216"/>
    </source>
</evidence>
<dbReference type="InterPro" id="IPR036291">
    <property type="entry name" value="NAD(P)-bd_dom_sf"/>
</dbReference>
<dbReference type="SUPFAM" id="SSF143548">
    <property type="entry name" value="Serine metabolism enzymes domain"/>
    <property type="match status" value="1"/>
</dbReference>
<feature type="domain" description="ACT" evidence="10">
    <location>
        <begin position="454"/>
        <end position="525"/>
    </location>
</feature>
<keyword evidence="9" id="KW-0028">Amino-acid biosynthesis</keyword>
<dbReference type="PANTHER" id="PTHR42938:SF47">
    <property type="entry name" value="HYDROXYPYRUVATE REDUCTASE"/>
    <property type="match status" value="1"/>
</dbReference>
<comment type="similarity">
    <text evidence="3 9">Belongs to the D-isomer specific 2-hydroxyacid dehydrogenase family.</text>
</comment>
<keyword evidence="6 9" id="KW-0520">NAD</keyword>
<dbReference type="SUPFAM" id="SSF52283">
    <property type="entry name" value="Formate/glycerate dehydrogenase catalytic domain-like"/>
    <property type="match status" value="1"/>
</dbReference>
<dbReference type="InterPro" id="IPR045865">
    <property type="entry name" value="ACT-like_dom_sf"/>
</dbReference>
<comment type="function">
    <text evidence="1">Catalyzes the reversible oxidation of 3-phospho-D-glycerate to 3-phosphonooxypyruvate, the first step of the phosphorylated L-serine biosynthesis pathway. Also catalyzes the reversible oxidation of 2-hydroxyglutarate to 2-oxoglutarate.</text>
</comment>
<comment type="catalytic activity">
    <reaction evidence="7">
        <text>(R)-2-hydroxyglutarate + NAD(+) = 2-oxoglutarate + NADH + H(+)</text>
        <dbReference type="Rhea" id="RHEA:49612"/>
        <dbReference type="ChEBI" id="CHEBI:15378"/>
        <dbReference type="ChEBI" id="CHEBI:15801"/>
        <dbReference type="ChEBI" id="CHEBI:16810"/>
        <dbReference type="ChEBI" id="CHEBI:57540"/>
        <dbReference type="ChEBI" id="CHEBI:57945"/>
        <dbReference type="EC" id="1.1.1.399"/>
    </reaction>
</comment>
<evidence type="ECO:0000313" key="12">
    <source>
        <dbReference type="Proteomes" id="UP001595783"/>
    </source>
</evidence>
<evidence type="ECO:0000256" key="3">
    <source>
        <dbReference type="ARBA" id="ARBA00005854"/>
    </source>
</evidence>
<keyword evidence="5 9" id="KW-0560">Oxidoreductase</keyword>
<dbReference type="RefSeq" id="WP_104752127.1">
    <property type="nucleotide sequence ID" value="NZ_FZMF01000014.1"/>
</dbReference>
<organism evidence="11 12">
    <name type="scientific">Helicobacter baculiformis</name>
    <dbReference type="NCBI Taxonomy" id="427351"/>
    <lineage>
        <taxon>Bacteria</taxon>
        <taxon>Pseudomonadati</taxon>
        <taxon>Campylobacterota</taxon>
        <taxon>Epsilonproteobacteria</taxon>
        <taxon>Campylobacterales</taxon>
        <taxon>Helicobacteraceae</taxon>
        <taxon>Helicobacter</taxon>
    </lineage>
</organism>
<dbReference type="InterPro" id="IPR029009">
    <property type="entry name" value="ASB_dom_sf"/>
</dbReference>
<dbReference type="Pfam" id="PF19304">
    <property type="entry name" value="PGDH_inter"/>
    <property type="match status" value="1"/>
</dbReference>
<sequence>MLQVVICDPIHSAGVALLHAQTDLEVLDHSSTPKNALPHALKNAHALITRSMTPIDAPMLEHAHQLKAIVRAGVGVDNVHIDLCSKKGIVVMNVPTANTIAAVELTMAHLLNAVRRFPSANAQLKSERLWKREDWYGTELKGKKLGIIGFGNIGSRVGVRARAFGMEVIAYDPYIHKSKATDLGAHYTTDFNEILACDCITIHTPKNAETLNIIDAPQIAKMKEGVILINCARGGLYNEEALLEALRSKKVRWLGLDVFSKEPSIANPLLDLENVYVTPHIGANTLESQEQIALEAAKAVIQSLKGSAYPNALNLSIKAHMPTYAKTYLQLTQKLGFFSAQINKDAIGALELIVAGPVREYADSLLTFALLGLLKPTLGDQINEVNARFIAQERKIAISTRALDNATPYTNAITLQLTTRTQTTQVSGTIFANDLLKITNINGFEMDIKPQGNMILFKNTDVPGVVGNVGQTLGKHGINIADFRLGRNDKQEALAVILVDAPISTDILRALQQIPHCLHACLVCI</sequence>
<dbReference type="Pfam" id="PF01842">
    <property type="entry name" value="ACT"/>
    <property type="match status" value="1"/>
</dbReference>
<evidence type="ECO:0000256" key="4">
    <source>
        <dbReference type="ARBA" id="ARBA00021582"/>
    </source>
</evidence>
<dbReference type="InterPro" id="IPR045626">
    <property type="entry name" value="PGDH_ASB_dom"/>
</dbReference>
<name>A0ABV7ZIK9_9HELI</name>
<dbReference type="InterPro" id="IPR002912">
    <property type="entry name" value="ACT_dom"/>
</dbReference>
<evidence type="ECO:0000259" key="10">
    <source>
        <dbReference type="PROSITE" id="PS51671"/>
    </source>
</evidence>
<dbReference type="EC" id="1.1.1.95" evidence="9"/>
<comment type="catalytic activity">
    <reaction evidence="8 9">
        <text>(2R)-3-phosphoglycerate + NAD(+) = 3-phosphooxypyruvate + NADH + H(+)</text>
        <dbReference type="Rhea" id="RHEA:12641"/>
        <dbReference type="ChEBI" id="CHEBI:15378"/>
        <dbReference type="ChEBI" id="CHEBI:18110"/>
        <dbReference type="ChEBI" id="CHEBI:57540"/>
        <dbReference type="ChEBI" id="CHEBI:57945"/>
        <dbReference type="ChEBI" id="CHEBI:58272"/>
        <dbReference type="EC" id="1.1.1.95"/>
    </reaction>
</comment>
<keyword evidence="12" id="KW-1185">Reference proteome</keyword>
<comment type="pathway">
    <text evidence="2 9">Amino-acid biosynthesis; L-serine biosynthesis; L-serine from 3-phospho-D-glycerate: step 1/3.</text>
</comment>
<reference evidence="12" key="1">
    <citation type="journal article" date="2019" name="Int. J. Syst. Evol. Microbiol.">
        <title>The Global Catalogue of Microorganisms (GCM) 10K type strain sequencing project: providing services to taxonomists for standard genome sequencing and annotation.</title>
        <authorList>
            <consortium name="The Broad Institute Genomics Platform"/>
            <consortium name="The Broad Institute Genome Sequencing Center for Infectious Disease"/>
            <person name="Wu L."/>
            <person name="Ma J."/>
        </authorList>
    </citation>
    <scope>NUCLEOTIDE SEQUENCE [LARGE SCALE GENOMIC DNA]</scope>
    <source>
        <strain evidence="12">CCUG 53816</strain>
    </source>
</reference>
<evidence type="ECO:0000256" key="7">
    <source>
        <dbReference type="ARBA" id="ARBA00048126"/>
    </source>
</evidence>
<dbReference type="CDD" id="cd12173">
    <property type="entry name" value="PGDH_4"/>
    <property type="match status" value="1"/>
</dbReference>